<reference evidence="2 3" key="1">
    <citation type="journal article" date="2010" name="Science">
        <title>Genomic analysis of organismal complexity in the multicellular green alga Volvox carteri.</title>
        <authorList>
            <person name="Prochnik S.E."/>
            <person name="Umen J."/>
            <person name="Nedelcu A.M."/>
            <person name="Hallmann A."/>
            <person name="Miller S.M."/>
            <person name="Nishii I."/>
            <person name="Ferris P."/>
            <person name="Kuo A."/>
            <person name="Mitros T."/>
            <person name="Fritz-Laylin L.K."/>
            <person name="Hellsten U."/>
            <person name="Chapman J."/>
            <person name="Simakov O."/>
            <person name="Rensing S.A."/>
            <person name="Terry A."/>
            <person name="Pangilinan J."/>
            <person name="Kapitonov V."/>
            <person name="Jurka J."/>
            <person name="Salamov A."/>
            <person name="Shapiro H."/>
            <person name="Schmutz J."/>
            <person name="Grimwood J."/>
            <person name="Lindquist E."/>
            <person name="Lucas S."/>
            <person name="Grigoriev I.V."/>
            <person name="Schmitt R."/>
            <person name="Kirk D."/>
            <person name="Rokhsar D.S."/>
        </authorList>
    </citation>
    <scope>NUCLEOTIDE SEQUENCE [LARGE SCALE GENOMIC DNA]</scope>
    <source>
        <strain evidence="3">f. Nagariensis / Eve</strain>
    </source>
</reference>
<dbReference type="AlphaFoldDB" id="D8U0Q5"/>
<dbReference type="OrthoDB" id="10677846at2759"/>
<keyword evidence="3" id="KW-1185">Reference proteome</keyword>
<feature type="region of interest" description="Disordered" evidence="1">
    <location>
        <begin position="1"/>
        <end position="22"/>
    </location>
</feature>
<sequence length="271" mass="29214">MHCQDEDFIPRHSARPSLEGQRPAVARKPLVYTRQLAVMSNALLFNLEQKVNELSSWLVGLALLLLLLPGHGGVGVSAAEAPRPFIAGTSKPGPLPGGQHSPSPELTGMPLELPETPPQPTSWSASLYEEGSDSFAYVLQAADSTSLICSMEQQPVAPGFSELVAVPRIRNETFPSDFSLPLSYVGTDCGCWSSPYNFVFGADTVIQNRKLYTFRLNVQPLSQPDLAIRGPPSTLVLQLDGLDGKVWFRPTVPWVGADIMGIPVSASGGEY</sequence>
<feature type="region of interest" description="Disordered" evidence="1">
    <location>
        <begin position="85"/>
        <end position="110"/>
    </location>
</feature>
<gene>
    <name evidence="2" type="ORF">VOLCADRAFT_92886</name>
</gene>
<evidence type="ECO:0000256" key="1">
    <source>
        <dbReference type="SAM" id="MobiDB-lite"/>
    </source>
</evidence>
<dbReference type="EMBL" id="GL378349">
    <property type="protein sequence ID" value="EFJ46679.1"/>
    <property type="molecule type" value="Genomic_DNA"/>
</dbReference>
<protein>
    <submittedName>
        <fullName evidence="2">Uncharacterized protein</fullName>
    </submittedName>
</protein>
<dbReference type="KEGG" id="vcn:VOLCADRAFT_92886"/>
<dbReference type="Proteomes" id="UP000001058">
    <property type="component" value="Unassembled WGS sequence"/>
</dbReference>
<dbReference type="InParanoid" id="D8U0Q5"/>
<dbReference type="GeneID" id="9628459"/>
<name>D8U0Q5_VOLCA</name>
<organism evidence="3">
    <name type="scientific">Volvox carteri f. nagariensis</name>
    <dbReference type="NCBI Taxonomy" id="3068"/>
    <lineage>
        <taxon>Eukaryota</taxon>
        <taxon>Viridiplantae</taxon>
        <taxon>Chlorophyta</taxon>
        <taxon>core chlorophytes</taxon>
        <taxon>Chlorophyceae</taxon>
        <taxon>CS clade</taxon>
        <taxon>Chlamydomonadales</taxon>
        <taxon>Volvocaceae</taxon>
        <taxon>Volvox</taxon>
    </lineage>
</organism>
<dbReference type="RefSeq" id="XP_002952208.1">
    <property type="nucleotide sequence ID" value="XM_002952162.1"/>
</dbReference>
<accession>D8U0Q5</accession>
<feature type="compositionally biased region" description="Basic and acidic residues" evidence="1">
    <location>
        <begin position="1"/>
        <end position="10"/>
    </location>
</feature>
<proteinExistence type="predicted"/>
<evidence type="ECO:0000313" key="2">
    <source>
        <dbReference type="EMBL" id="EFJ46679.1"/>
    </source>
</evidence>
<evidence type="ECO:0000313" key="3">
    <source>
        <dbReference type="Proteomes" id="UP000001058"/>
    </source>
</evidence>